<keyword evidence="2" id="KW-0808">Transferase</keyword>
<dbReference type="EMBL" id="BONI01000001">
    <property type="protein sequence ID" value="GIG03319.1"/>
    <property type="molecule type" value="Genomic_DNA"/>
</dbReference>
<organism evidence="9 10">
    <name type="scientific">Catellatospora coxensis</name>
    <dbReference type="NCBI Taxonomy" id="310354"/>
    <lineage>
        <taxon>Bacteria</taxon>
        <taxon>Bacillati</taxon>
        <taxon>Actinomycetota</taxon>
        <taxon>Actinomycetes</taxon>
        <taxon>Micromonosporales</taxon>
        <taxon>Micromonosporaceae</taxon>
        <taxon>Catellatospora</taxon>
    </lineage>
</organism>
<reference evidence="9 10" key="1">
    <citation type="submission" date="2021-01" db="EMBL/GenBank/DDBJ databases">
        <title>Whole genome shotgun sequence of Catellatospora coxensis NBRC 107359.</title>
        <authorList>
            <person name="Komaki H."/>
            <person name="Tamura T."/>
        </authorList>
    </citation>
    <scope>NUCLEOTIDE SEQUENCE [LARGE SCALE GENOMIC DNA]</scope>
    <source>
        <strain evidence="9 10">NBRC 107359</strain>
    </source>
</reference>
<dbReference type="InterPro" id="IPR031356">
    <property type="entry name" value="Stealth_CR4"/>
</dbReference>
<evidence type="ECO:0000256" key="2">
    <source>
        <dbReference type="ARBA" id="ARBA00022679"/>
    </source>
</evidence>
<dbReference type="InterPro" id="IPR047141">
    <property type="entry name" value="Stealth"/>
</dbReference>
<evidence type="ECO:0000313" key="9">
    <source>
        <dbReference type="EMBL" id="GIG03319.1"/>
    </source>
</evidence>
<gene>
    <name evidence="9" type="ORF">Cco03nite_00190</name>
</gene>
<dbReference type="GO" id="GO:0016772">
    <property type="term" value="F:transferase activity, transferring phosphorus-containing groups"/>
    <property type="evidence" value="ECO:0007669"/>
    <property type="project" value="InterPro"/>
</dbReference>
<feature type="domain" description="Stealth protein CR2 conserved region 2" evidence="5">
    <location>
        <begin position="265"/>
        <end position="370"/>
    </location>
</feature>
<feature type="domain" description="Stealth protein CR3 conserved region 3" evidence="7">
    <location>
        <begin position="416"/>
        <end position="463"/>
    </location>
</feature>
<dbReference type="Pfam" id="PF11380">
    <property type="entry name" value="Stealth_CR2"/>
    <property type="match status" value="1"/>
</dbReference>
<comment type="caution">
    <text evidence="9">The sequence shown here is derived from an EMBL/GenBank/DDBJ whole genome shotgun (WGS) entry which is preliminary data.</text>
</comment>
<keyword evidence="10" id="KW-1185">Reference proteome</keyword>
<comment type="similarity">
    <text evidence="1">Belongs to the stealth family.</text>
</comment>
<evidence type="ECO:0000313" key="10">
    <source>
        <dbReference type="Proteomes" id="UP000630887"/>
    </source>
</evidence>
<dbReference type="InterPro" id="IPR021520">
    <property type="entry name" value="Stealth_CR2"/>
</dbReference>
<dbReference type="Pfam" id="PF17101">
    <property type="entry name" value="Stealth_CR1"/>
    <property type="match status" value="1"/>
</dbReference>
<dbReference type="InterPro" id="IPR031357">
    <property type="entry name" value="Stealth_CR3"/>
</dbReference>
<evidence type="ECO:0000259" key="7">
    <source>
        <dbReference type="Pfam" id="PF17102"/>
    </source>
</evidence>
<dbReference type="PANTHER" id="PTHR24045">
    <property type="match status" value="1"/>
</dbReference>
<evidence type="ECO:0000256" key="4">
    <source>
        <dbReference type="SAM" id="MobiDB-lite"/>
    </source>
</evidence>
<protein>
    <submittedName>
        <fullName evidence="9">Exopolysaccharide phosphotransferase</fullName>
    </submittedName>
</protein>
<evidence type="ECO:0000259" key="8">
    <source>
        <dbReference type="Pfam" id="PF17103"/>
    </source>
</evidence>
<evidence type="ECO:0000256" key="3">
    <source>
        <dbReference type="ARBA" id="ARBA00023169"/>
    </source>
</evidence>
<dbReference type="Proteomes" id="UP000630887">
    <property type="component" value="Unassembled WGS sequence"/>
</dbReference>
<dbReference type="AlphaFoldDB" id="A0A8J3P4F6"/>
<dbReference type="GO" id="GO:0000271">
    <property type="term" value="P:polysaccharide biosynthetic process"/>
    <property type="evidence" value="ECO:0007669"/>
    <property type="project" value="UniProtKB-KW"/>
</dbReference>
<dbReference type="RefSeq" id="WP_203687806.1">
    <property type="nucleotide sequence ID" value="NZ_BAAALC010000113.1"/>
</dbReference>
<dbReference type="PANTHER" id="PTHR24045:SF0">
    <property type="entry name" value="N-ACETYLGLUCOSAMINE-1-PHOSPHOTRANSFERASE SUBUNITS ALPHA_BETA"/>
    <property type="match status" value="1"/>
</dbReference>
<proteinExistence type="inferred from homology"/>
<keyword evidence="3" id="KW-0270">Exopolysaccharide synthesis</keyword>
<dbReference type="Pfam" id="PF17102">
    <property type="entry name" value="Stealth_CR3"/>
    <property type="match status" value="1"/>
</dbReference>
<feature type="region of interest" description="Disordered" evidence="4">
    <location>
        <begin position="37"/>
        <end position="57"/>
    </location>
</feature>
<evidence type="ECO:0000256" key="1">
    <source>
        <dbReference type="ARBA" id="ARBA00007583"/>
    </source>
</evidence>
<accession>A0A8J3P4F6</accession>
<evidence type="ECO:0000259" key="5">
    <source>
        <dbReference type="Pfam" id="PF11380"/>
    </source>
</evidence>
<name>A0A8J3P4F6_9ACTN</name>
<sequence>MKQIVKRLLPRPALRAAAYRLPLRQRVRIAKLLVGGPSRTRSTGSAPQAGGPSPAHAWHDNLQTVTGLLEADGVDYFCLPHTDPRRSAVAVAAEHRAQVLRLLRGRAAEDTVIRTLDVAGRRVSPQRCAVVQVYRSAGGAANLPLTLDAYACEIEFWSTVKQQGWQAPRQVGPRNHKVGTVVSVDNPTQYVAAARLSAFVPRDAEPRYRSRAVYAEPGPNDVQFPIDVVYTWVDGDDPAWRSRKAQALGEDEDDSFAGLATNASRFTSRDELLYSMRSLHAFAPWVNHIYLVTDDQTPSWLDPTSPHVTLVSHKEIFGDVGVLPTFNSHAIESRLHKVAGLSEHFLYFNDDMILGRPVLPTQFFFANGVAKFFPSSSLVDVNPPAPADAPVDVAAKNNRRLLQSRFGTQLYQKMRHVPYPLLRGVLEEIETELREESHATASHQFRDRGDLSIPSSLAHYWAHSTGRSVPGSISHVYIDLGRLVAPIMLARLVRQRNVDVFCLNDTNSAAGEMDEQTEMVRDFMEAYFPFHAPWELSGRMDLTQRTAEPAVAAPVAG</sequence>
<feature type="domain" description="Stealth protein CR4 conserved region 4" evidence="8">
    <location>
        <begin position="493"/>
        <end position="538"/>
    </location>
</feature>
<feature type="domain" description="Stealth protein CR1 conserved region 1" evidence="6">
    <location>
        <begin position="224"/>
        <end position="250"/>
    </location>
</feature>
<dbReference type="InterPro" id="IPR031358">
    <property type="entry name" value="Stealth_CR1"/>
</dbReference>
<evidence type="ECO:0000259" key="6">
    <source>
        <dbReference type="Pfam" id="PF17101"/>
    </source>
</evidence>
<dbReference type="Pfam" id="PF17103">
    <property type="entry name" value="Stealth_CR4"/>
    <property type="match status" value="1"/>
</dbReference>